<organism evidence="1 2">
    <name type="scientific">Alkalihalophilus pseudofirmus (strain ATCC BAA-2126 / JCM 17055 / OF4)</name>
    <name type="common">Bacillus pseudofirmus</name>
    <dbReference type="NCBI Taxonomy" id="398511"/>
    <lineage>
        <taxon>Bacteria</taxon>
        <taxon>Bacillati</taxon>
        <taxon>Bacillota</taxon>
        <taxon>Bacilli</taxon>
        <taxon>Bacillales</taxon>
        <taxon>Bacillaceae</taxon>
        <taxon>Alkalihalophilus</taxon>
    </lineage>
</organism>
<evidence type="ECO:0000313" key="1">
    <source>
        <dbReference type="EMBL" id="ADC48257.1"/>
    </source>
</evidence>
<sequence>MFNPNYRWIEKCFVNAFNYPMNRNCQKFICQIDHIFSILEYKHDEKDITGLFRRVEEKVYEWFKQH</sequence>
<dbReference type="HOGENOM" id="CLU_2822190_0_0_9"/>
<name>D3FU55_ALKPO</name>
<dbReference type="Proteomes" id="UP000001544">
    <property type="component" value="Chromosome"/>
</dbReference>
<protein>
    <submittedName>
        <fullName evidence="1">Uncharacterized protein</fullName>
    </submittedName>
</protein>
<dbReference type="KEGG" id="bpf:BpOF4_00945"/>
<reference evidence="1 2" key="1">
    <citation type="journal article" date="2011" name="Environ. Microbiol.">
        <title>Genome of alkaliphilic Bacillus pseudofirmus OF4 reveals adaptations that support the ability to grow in an external pH range from 7.5 to 11.4.</title>
        <authorList>
            <person name="Janto B."/>
            <person name="Ahmed A."/>
            <person name="Ito M."/>
            <person name="Liu J."/>
            <person name="Hicks D.B."/>
            <person name="Pagni S."/>
            <person name="Fackelmayer O.J."/>
            <person name="Smith T.A."/>
            <person name="Earl J."/>
            <person name="Elbourne L.D."/>
            <person name="Hassan K."/>
            <person name="Paulsen I.T."/>
            <person name="Kolsto A.B."/>
            <person name="Tourasse N.J."/>
            <person name="Ehrlich G.D."/>
            <person name="Boissy R."/>
            <person name="Ivey D.M."/>
            <person name="Li G."/>
            <person name="Xue Y."/>
            <person name="Ma Y."/>
            <person name="Hu F.Z."/>
            <person name="Krulwich T.A."/>
        </authorList>
    </citation>
    <scope>NUCLEOTIDE SEQUENCE [LARGE SCALE GENOMIC DNA]</scope>
    <source>
        <strain evidence="2">ATCC BAA-2126 / JCM 17055 / OF4</strain>
    </source>
</reference>
<evidence type="ECO:0000313" key="2">
    <source>
        <dbReference type="Proteomes" id="UP000001544"/>
    </source>
</evidence>
<keyword evidence="2" id="KW-1185">Reference proteome</keyword>
<accession>D3FU55</accession>
<dbReference type="AlphaFoldDB" id="D3FU55"/>
<dbReference type="STRING" id="398511.BpOF4_00945"/>
<proteinExistence type="predicted"/>
<gene>
    <name evidence="1" type="ordered locus">BpOF4_00945</name>
</gene>
<dbReference type="EMBL" id="CP001878">
    <property type="protein sequence ID" value="ADC48257.1"/>
    <property type="molecule type" value="Genomic_DNA"/>
</dbReference>